<accession>A0A7C5SPS9</accession>
<gene>
    <name evidence="1" type="ORF">ENJ85_05075</name>
</gene>
<name>A0A7C5SPS9_9DEIN</name>
<evidence type="ECO:0000313" key="1">
    <source>
        <dbReference type="EMBL" id="HHO58529.1"/>
    </source>
</evidence>
<dbReference type="AlphaFoldDB" id="A0A7C5SPS9"/>
<dbReference type="EMBL" id="DRNZ01000309">
    <property type="protein sequence ID" value="HHO58529.1"/>
    <property type="molecule type" value="Genomic_DNA"/>
</dbReference>
<organism evidence="1">
    <name type="scientific">Oceanithermus profundus</name>
    <dbReference type="NCBI Taxonomy" id="187137"/>
    <lineage>
        <taxon>Bacteria</taxon>
        <taxon>Thermotogati</taxon>
        <taxon>Deinococcota</taxon>
        <taxon>Deinococci</taxon>
        <taxon>Thermales</taxon>
        <taxon>Thermaceae</taxon>
        <taxon>Oceanithermus</taxon>
    </lineage>
</organism>
<reference evidence="1" key="1">
    <citation type="journal article" date="2020" name="mSystems">
        <title>Genome- and Community-Level Interaction Insights into Carbon Utilization and Element Cycling Functions of Hydrothermarchaeota in Hydrothermal Sediment.</title>
        <authorList>
            <person name="Zhou Z."/>
            <person name="Liu Y."/>
            <person name="Xu W."/>
            <person name="Pan J."/>
            <person name="Luo Z.H."/>
            <person name="Li M."/>
        </authorList>
    </citation>
    <scope>NUCLEOTIDE SEQUENCE [LARGE SCALE GENOMIC DNA]</scope>
    <source>
        <strain evidence="1">HyVt-523</strain>
    </source>
</reference>
<dbReference type="Proteomes" id="UP000886105">
    <property type="component" value="Unassembled WGS sequence"/>
</dbReference>
<comment type="caution">
    <text evidence="1">The sequence shown here is derived from an EMBL/GenBank/DDBJ whole genome shotgun (WGS) entry which is preliminary data.</text>
</comment>
<protein>
    <submittedName>
        <fullName evidence="1">Uncharacterized protein</fullName>
    </submittedName>
</protein>
<proteinExistence type="predicted"/>
<sequence>MKIPAQLALKAQLALETADADDAADVAADLLAEGVAPRTVAKFVSENWYGSGVKDVLTRPVVALAVTSRGPVVLEPTVECGFEEVVLHLGDPWAQRSRSLEVFEGALASLGAEILRELDCTDEGAVSYLLVTPEGVEERVLELP</sequence>